<keyword evidence="1 3" id="KW-0596">Phosphopantetheine</keyword>
<keyword evidence="3" id="KW-0443">Lipid metabolism</keyword>
<name>A0ABU7VQW2_9BACL</name>
<keyword evidence="3" id="KW-0963">Cytoplasm</keyword>
<dbReference type="Proteomes" id="UP001306950">
    <property type="component" value="Unassembled WGS sequence"/>
</dbReference>
<keyword evidence="2 3" id="KW-0597">Phosphoprotein</keyword>
<dbReference type="HAMAP" id="MF_01217">
    <property type="entry name" value="Acyl_carrier"/>
    <property type="match status" value="1"/>
</dbReference>
<evidence type="ECO:0000313" key="6">
    <source>
        <dbReference type="Proteomes" id="UP001306950"/>
    </source>
</evidence>
<dbReference type="InterPro" id="IPR036736">
    <property type="entry name" value="ACP-like_sf"/>
</dbReference>
<accession>A0ABU7VQW2</accession>
<keyword evidence="3" id="KW-0276">Fatty acid metabolism</keyword>
<keyword evidence="6" id="KW-1185">Reference proteome</keyword>
<proteinExistence type="inferred from homology"/>
<evidence type="ECO:0000259" key="4">
    <source>
        <dbReference type="PROSITE" id="PS50075"/>
    </source>
</evidence>
<dbReference type="SUPFAM" id="SSF47336">
    <property type="entry name" value="ACP-like"/>
    <property type="match status" value="1"/>
</dbReference>
<comment type="similarity">
    <text evidence="3">Belongs to the acyl carrier protein (ACP) family.</text>
</comment>
<dbReference type="Gene3D" id="1.10.1200.10">
    <property type="entry name" value="ACP-like"/>
    <property type="match status" value="1"/>
</dbReference>
<evidence type="ECO:0000256" key="3">
    <source>
        <dbReference type="HAMAP-Rule" id="MF_01217"/>
    </source>
</evidence>
<dbReference type="EMBL" id="JAZHPZ010000004">
    <property type="protein sequence ID" value="MEF2966128.1"/>
    <property type="molecule type" value="Genomic_DNA"/>
</dbReference>
<comment type="subcellular location">
    <subcellularLocation>
        <location evidence="3">Cytoplasm</location>
    </subcellularLocation>
</comment>
<comment type="caution">
    <text evidence="5">The sequence shown here is derived from an EMBL/GenBank/DDBJ whole genome shotgun (WGS) entry which is preliminary data.</text>
</comment>
<keyword evidence="3" id="KW-0444">Lipid biosynthesis</keyword>
<protein>
    <recommendedName>
        <fullName evidence="3">Acyl carrier protein</fullName>
        <shortName evidence="3">ACP</shortName>
    </recommendedName>
</protein>
<feature type="domain" description="Carrier" evidence="4">
    <location>
        <begin position="5"/>
        <end position="83"/>
    </location>
</feature>
<reference evidence="5 6" key="1">
    <citation type="submission" date="2024-02" db="EMBL/GenBank/DDBJ databases">
        <title>A nitrogen-fixing paenibacillus bacterium.</title>
        <authorList>
            <person name="Zhang W.L."/>
            <person name="Chen S.F."/>
        </authorList>
    </citation>
    <scope>NUCLEOTIDE SEQUENCE [LARGE SCALE GENOMIC DNA]</scope>
    <source>
        <strain evidence="5 6">M1</strain>
    </source>
</reference>
<evidence type="ECO:0000256" key="1">
    <source>
        <dbReference type="ARBA" id="ARBA00022450"/>
    </source>
</evidence>
<comment type="PTM">
    <text evidence="3">4'-phosphopantetheine is transferred from CoA to a specific serine of apo-ACP by AcpS. This modification is essential for activity because fatty acids are bound in thioester linkage to the sulfhydryl of the prosthetic group.</text>
</comment>
<dbReference type="InterPro" id="IPR009081">
    <property type="entry name" value="PP-bd_ACP"/>
</dbReference>
<dbReference type="PROSITE" id="PS50075">
    <property type="entry name" value="CARRIER"/>
    <property type="match status" value="1"/>
</dbReference>
<evidence type="ECO:0000256" key="2">
    <source>
        <dbReference type="ARBA" id="ARBA00022553"/>
    </source>
</evidence>
<keyword evidence="3" id="KW-0275">Fatty acid biosynthesis</keyword>
<dbReference type="Pfam" id="PF00550">
    <property type="entry name" value="PP-binding"/>
    <property type="match status" value="1"/>
</dbReference>
<evidence type="ECO:0000313" key="5">
    <source>
        <dbReference type="EMBL" id="MEF2966128.1"/>
    </source>
</evidence>
<organism evidence="5 6">
    <name type="scientific">Paenibacillus haidiansis</name>
    <dbReference type="NCBI Taxonomy" id="1574488"/>
    <lineage>
        <taxon>Bacteria</taxon>
        <taxon>Bacillati</taxon>
        <taxon>Bacillota</taxon>
        <taxon>Bacilli</taxon>
        <taxon>Bacillales</taxon>
        <taxon>Paenibacillaceae</taxon>
        <taxon>Paenibacillus</taxon>
    </lineage>
</organism>
<dbReference type="InterPro" id="IPR003231">
    <property type="entry name" value="ACP"/>
</dbReference>
<gene>
    <name evidence="3" type="primary">acpP</name>
    <name evidence="5" type="ORF">V3851_09830</name>
</gene>
<feature type="modified residue" description="O-(pantetheine 4'-phosphoryl)serine" evidence="3">
    <location>
        <position position="41"/>
    </location>
</feature>
<comment type="function">
    <text evidence="3">Carrier of the growing fatty acid chain in fatty acid biosynthesis.</text>
</comment>
<comment type="pathway">
    <text evidence="3">Lipid metabolism; fatty acid biosynthesis.</text>
</comment>
<dbReference type="RefSeq" id="WP_331846363.1">
    <property type="nucleotide sequence ID" value="NZ_JAZHPZ010000004.1"/>
</dbReference>
<sequence length="87" mass="9681">METRSQIAEKLKGILAEDLELNVPDDLQESALLYEDLNVDSIVMLQLVVYLEEYFGIVVPEEEMGPDTFKTVGMVIDYVANLQGASA</sequence>